<dbReference type="InterPro" id="IPR058637">
    <property type="entry name" value="YknX-like_C"/>
</dbReference>
<dbReference type="NCBIfam" id="TIGR01730">
    <property type="entry name" value="RND_mfp"/>
    <property type="match status" value="1"/>
</dbReference>
<dbReference type="InterPro" id="IPR011053">
    <property type="entry name" value="Single_hybrid_motif"/>
</dbReference>
<reference evidence="4 5" key="1">
    <citation type="submission" date="2019-04" db="EMBL/GenBank/DDBJ databases">
        <title>Bacillus caeni sp. nov., a bacterium isolated from mangrove sediment.</title>
        <authorList>
            <person name="Huang H."/>
            <person name="Mo K."/>
            <person name="Hu Y."/>
        </authorList>
    </citation>
    <scope>NUCLEOTIDE SEQUENCE [LARGE SCALE GENOMIC DNA]</scope>
    <source>
        <strain evidence="4 5">HB172195</strain>
    </source>
</reference>
<comment type="similarity">
    <text evidence="1">Belongs to the membrane fusion protein (MFP) (TC 8.A.1) family.</text>
</comment>
<dbReference type="SUPFAM" id="SSF51230">
    <property type="entry name" value="Single hybrid motif"/>
    <property type="match status" value="1"/>
</dbReference>
<dbReference type="Gene3D" id="2.40.420.20">
    <property type="match status" value="1"/>
</dbReference>
<dbReference type="Proteomes" id="UP000308230">
    <property type="component" value="Unassembled WGS sequence"/>
</dbReference>
<dbReference type="PROSITE" id="PS51257">
    <property type="entry name" value="PROKAR_LIPOPROTEIN"/>
    <property type="match status" value="1"/>
</dbReference>
<dbReference type="OrthoDB" id="2935607at2"/>
<sequence>MKKIVIVLMVAFLLYGCSTKEITTKDTSQQAIPVKTVKVHSKNINDYLELAGQAMPSVAIPLMAPNPLEVKQVNVSVGDKVNKGDVLIVLDNQLAKENVIQMEKAVNQLESAVADTKKAMDASKKNAEQLKALQADLDQSLENSQGMLSNIKTEELESLDVLKQSLELAIKQAQLSQAASKMPQVGSSSVIQLENQLAESKLKLKQARESLKATTVVAPISGTISQMNVEENGTAVPGSPLGMVVQMDPVVAAFQVNSFEISKINEGMEIEISFGGMDAIYKSKITSVPPTTTQQTSTYLIEIPVENKELKIKGGMKANGIVSIDTINNAKIVPEESVLYEDEQAFVFVNENGTAVKKKIETGVHSGADIQVTSGLSLNDQVVTQGKDRLSDNAKISVKE</sequence>
<keyword evidence="5" id="KW-1185">Reference proteome</keyword>
<name>A0A5R9FDU9_9BACL</name>
<dbReference type="GO" id="GO:1990281">
    <property type="term" value="C:efflux pump complex"/>
    <property type="evidence" value="ECO:0007669"/>
    <property type="project" value="TreeGrafter"/>
</dbReference>
<feature type="coiled-coil region" evidence="2">
    <location>
        <begin position="92"/>
        <end position="133"/>
    </location>
</feature>
<evidence type="ECO:0000256" key="2">
    <source>
        <dbReference type="SAM" id="Coils"/>
    </source>
</evidence>
<proteinExistence type="inferred from homology"/>
<evidence type="ECO:0000313" key="4">
    <source>
        <dbReference type="EMBL" id="TLS37805.1"/>
    </source>
</evidence>
<evidence type="ECO:0000313" key="5">
    <source>
        <dbReference type="Proteomes" id="UP000308230"/>
    </source>
</evidence>
<comment type="caution">
    <text evidence="4">The sequence shown here is derived from an EMBL/GenBank/DDBJ whole genome shotgun (WGS) entry which is preliminary data.</text>
</comment>
<dbReference type="InterPro" id="IPR006143">
    <property type="entry name" value="RND_pump_MFP"/>
</dbReference>
<dbReference type="Gene3D" id="2.40.50.100">
    <property type="match status" value="1"/>
</dbReference>
<dbReference type="Pfam" id="PF25989">
    <property type="entry name" value="YknX_C"/>
    <property type="match status" value="1"/>
</dbReference>
<accession>A0A5R9FDU9</accession>
<dbReference type="GO" id="GO:0015562">
    <property type="term" value="F:efflux transmembrane transporter activity"/>
    <property type="evidence" value="ECO:0007669"/>
    <property type="project" value="TreeGrafter"/>
</dbReference>
<dbReference type="Gene3D" id="2.40.30.170">
    <property type="match status" value="1"/>
</dbReference>
<organism evidence="4 5">
    <name type="scientific">Exobacillus caeni</name>
    <dbReference type="NCBI Taxonomy" id="2574798"/>
    <lineage>
        <taxon>Bacteria</taxon>
        <taxon>Bacillati</taxon>
        <taxon>Bacillota</taxon>
        <taxon>Bacilli</taxon>
        <taxon>Bacillales</taxon>
        <taxon>Guptibacillaceae</taxon>
        <taxon>Exobacillus</taxon>
    </lineage>
</organism>
<evidence type="ECO:0000259" key="3">
    <source>
        <dbReference type="Pfam" id="PF25989"/>
    </source>
</evidence>
<dbReference type="RefSeq" id="WP_138125242.1">
    <property type="nucleotide sequence ID" value="NZ_SWLG01000005.1"/>
</dbReference>
<dbReference type="PANTHER" id="PTHR30469">
    <property type="entry name" value="MULTIDRUG RESISTANCE PROTEIN MDTA"/>
    <property type="match status" value="1"/>
</dbReference>
<keyword evidence="2" id="KW-0175">Coiled coil</keyword>
<feature type="domain" description="YknX-like C-terminal permuted SH3-like" evidence="3">
    <location>
        <begin position="332"/>
        <end position="397"/>
    </location>
</feature>
<dbReference type="AlphaFoldDB" id="A0A5R9FDU9"/>
<dbReference type="EMBL" id="SWLG01000005">
    <property type="protein sequence ID" value="TLS37805.1"/>
    <property type="molecule type" value="Genomic_DNA"/>
</dbReference>
<dbReference type="SUPFAM" id="SSF111369">
    <property type="entry name" value="HlyD-like secretion proteins"/>
    <property type="match status" value="1"/>
</dbReference>
<gene>
    <name evidence="4" type="ORF">FCL54_08260</name>
</gene>
<evidence type="ECO:0000256" key="1">
    <source>
        <dbReference type="ARBA" id="ARBA00009477"/>
    </source>
</evidence>
<protein>
    <submittedName>
        <fullName evidence="4">Efflux RND transporter periplasmic adaptor subunit</fullName>
    </submittedName>
</protein>